<keyword evidence="5 11" id="KW-0408">Iron</keyword>
<evidence type="ECO:0000256" key="4">
    <source>
        <dbReference type="ARBA" id="ARBA00022723"/>
    </source>
</evidence>
<keyword evidence="10 11" id="KW-0804">Transcription</keyword>
<keyword evidence="9 11" id="KW-1015">Disulfide bond</keyword>
<evidence type="ECO:0000256" key="6">
    <source>
        <dbReference type="ARBA" id="ARBA00023014"/>
    </source>
</evidence>
<dbReference type="GO" id="GO:0003677">
    <property type="term" value="F:DNA binding"/>
    <property type="evidence" value="ECO:0007669"/>
    <property type="project" value="UniProtKB-UniRule"/>
</dbReference>
<dbReference type="PANTHER" id="PTHR38839">
    <property type="entry name" value="TRANSCRIPTIONAL REGULATOR WHID-RELATED"/>
    <property type="match status" value="1"/>
</dbReference>
<dbReference type="InterPro" id="IPR000637">
    <property type="entry name" value="HMGI/Y_DNA-bd_CS"/>
</dbReference>
<evidence type="ECO:0000256" key="12">
    <source>
        <dbReference type="SAM" id="MobiDB-lite"/>
    </source>
</evidence>
<dbReference type="InterPro" id="IPR034768">
    <property type="entry name" value="4FE4S_WBL"/>
</dbReference>
<comment type="PTM">
    <text evidence="11">The Fe-S cluster can be nitrosylated by nitric oxide (NO).</text>
</comment>
<evidence type="ECO:0000256" key="5">
    <source>
        <dbReference type="ARBA" id="ARBA00023004"/>
    </source>
</evidence>
<dbReference type="GO" id="GO:0035731">
    <property type="term" value="F:dinitrosyl-iron complex binding"/>
    <property type="evidence" value="ECO:0007669"/>
    <property type="project" value="UniProtKB-UniRule"/>
</dbReference>
<evidence type="ECO:0000256" key="11">
    <source>
        <dbReference type="HAMAP-Rule" id="MF_01479"/>
    </source>
</evidence>
<proteinExistence type="inferred from homology"/>
<dbReference type="PROSITE" id="PS00354">
    <property type="entry name" value="HMGI_Y"/>
    <property type="match status" value="1"/>
</dbReference>
<dbReference type="GO" id="GO:0005737">
    <property type="term" value="C:cytoplasm"/>
    <property type="evidence" value="ECO:0007669"/>
    <property type="project" value="UniProtKB-SubCell"/>
</dbReference>
<comment type="subcellular location">
    <subcellularLocation>
        <location evidence="1 11">Cytoplasm</location>
    </subcellularLocation>
</comment>
<dbReference type="GO" id="GO:0051539">
    <property type="term" value="F:4 iron, 4 sulfur cluster binding"/>
    <property type="evidence" value="ECO:0007669"/>
    <property type="project" value="UniProtKB-UniRule"/>
</dbReference>
<comment type="function">
    <text evidence="11">Acts as a transcriptional regulator. Probably redox-responsive. The apo- but not holo-form probably binds DNA.</text>
</comment>
<dbReference type="RefSeq" id="WP_094355447.1">
    <property type="nucleotide sequence ID" value="NZ_NMVP01000033.1"/>
</dbReference>
<dbReference type="OrthoDB" id="5244115at2"/>
<feature type="binding site" evidence="11">
    <location>
        <position position="22"/>
    </location>
    <ligand>
        <name>[4Fe-4S] cluster</name>
        <dbReference type="ChEBI" id="CHEBI:49883"/>
    </ligand>
</feature>
<evidence type="ECO:0000313" key="14">
    <source>
        <dbReference type="EMBL" id="OYO14442.1"/>
    </source>
</evidence>
<comment type="cofactor">
    <cofactor evidence="11">
        <name>[4Fe-4S] cluster</name>
        <dbReference type="ChEBI" id="CHEBI:49883"/>
    </cofactor>
    <text evidence="11">Binds 1 [4Fe-4S] cluster per subunit. Following nitrosylation of the [4Fe-4S] cluster binds 1 [4Fe-8(NO)] cluster per subunit.</text>
</comment>
<feature type="binding site" evidence="11">
    <location>
        <position position="45"/>
    </location>
    <ligand>
        <name>[4Fe-4S] cluster</name>
        <dbReference type="ChEBI" id="CHEBI:49883"/>
    </ligand>
</feature>
<dbReference type="GO" id="GO:0046872">
    <property type="term" value="F:metal ion binding"/>
    <property type="evidence" value="ECO:0007669"/>
    <property type="project" value="UniProtKB-KW"/>
</dbReference>
<dbReference type="EMBL" id="NMVO01000012">
    <property type="protein sequence ID" value="OYO14442.1"/>
    <property type="molecule type" value="Genomic_DNA"/>
</dbReference>
<evidence type="ECO:0000313" key="15">
    <source>
        <dbReference type="Proteomes" id="UP000215896"/>
    </source>
</evidence>
<gene>
    <name evidence="11" type="primary">whiB</name>
    <name evidence="14" type="ORF">CGZ94_07510</name>
</gene>
<evidence type="ECO:0000256" key="2">
    <source>
        <dbReference type="ARBA" id="ARBA00006597"/>
    </source>
</evidence>
<reference evidence="14 15" key="1">
    <citation type="submission" date="2017-07" db="EMBL/GenBank/DDBJ databases">
        <title>Draft whole genome sequences of clinical Proprionibacteriaceae strains.</title>
        <authorList>
            <person name="Bernier A.-M."/>
            <person name="Bernard K."/>
            <person name="Domingo M.-C."/>
        </authorList>
    </citation>
    <scope>NUCLEOTIDE SEQUENCE [LARGE SCALE GENOMIC DNA]</scope>
    <source>
        <strain evidence="14 15">NML 030167</strain>
    </source>
</reference>
<dbReference type="GO" id="GO:0045454">
    <property type="term" value="P:cell redox homeostasis"/>
    <property type="evidence" value="ECO:0007669"/>
    <property type="project" value="TreeGrafter"/>
</dbReference>
<keyword evidence="6 11" id="KW-0411">Iron-sulfur</keyword>
<keyword evidence="3 11" id="KW-0004">4Fe-4S</keyword>
<dbReference type="Pfam" id="PF02467">
    <property type="entry name" value="Whib"/>
    <property type="match status" value="1"/>
</dbReference>
<dbReference type="PANTHER" id="PTHR38839:SF2">
    <property type="entry name" value="TRANSCRIPTIONAL REGULATOR WHIB7-RELATED"/>
    <property type="match status" value="1"/>
</dbReference>
<evidence type="ECO:0000256" key="7">
    <source>
        <dbReference type="ARBA" id="ARBA00023015"/>
    </source>
</evidence>
<evidence type="ECO:0000256" key="8">
    <source>
        <dbReference type="ARBA" id="ARBA00023125"/>
    </source>
</evidence>
<comment type="similarity">
    <text evidence="2 11">Belongs to the WhiB family.</text>
</comment>
<feature type="binding site" evidence="11">
    <location>
        <position position="48"/>
    </location>
    <ligand>
        <name>[4Fe-4S] cluster</name>
        <dbReference type="ChEBI" id="CHEBI:49883"/>
    </ligand>
</feature>
<keyword evidence="15" id="KW-1185">Reference proteome</keyword>
<dbReference type="AlphaFoldDB" id="A0A255GG96"/>
<organism evidence="14 15">
    <name type="scientific">Enemella evansiae</name>
    <dbReference type="NCBI Taxonomy" id="2016499"/>
    <lineage>
        <taxon>Bacteria</taxon>
        <taxon>Bacillati</taxon>
        <taxon>Actinomycetota</taxon>
        <taxon>Actinomycetes</taxon>
        <taxon>Propionibacteriales</taxon>
        <taxon>Propionibacteriaceae</taxon>
        <taxon>Enemella</taxon>
    </lineage>
</organism>
<dbReference type="GO" id="GO:0047134">
    <property type="term" value="F:protein-disulfide reductase [NAD(P)H] activity"/>
    <property type="evidence" value="ECO:0007669"/>
    <property type="project" value="TreeGrafter"/>
</dbReference>
<comment type="caution">
    <text evidence="14">The sequence shown here is derived from an EMBL/GenBank/DDBJ whole genome shotgun (WGS) entry which is preliminary data.</text>
</comment>
<sequence>MGGPPMTAITDEIVMTATGLPCHLVDPDVFFAEAPAEIEYAKTLCADCPVKDACLAGAKQRREACGVWGGELFINGVVVARKRPRGRPRKNPLPVVPQAPAAVTRAA</sequence>
<feature type="region of interest" description="Disordered" evidence="12">
    <location>
        <begin position="84"/>
        <end position="107"/>
    </location>
</feature>
<comment type="PTM">
    <text evidence="11">Upon Fe-S cluster removal intramolecular disulfide bonds are formed.</text>
</comment>
<keyword evidence="4 11" id="KW-0479">Metal-binding</keyword>
<name>A0A255GG96_9ACTN</name>
<keyword evidence="8 11" id="KW-0238">DNA-binding</keyword>
<evidence type="ECO:0000259" key="13">
    <source>
        <dbReference type="PROSITE" id="PS51674"/>
    </source>
</evidence>
<dbReference type="PROSITE" id="PS51674">
    <property type="entry name" value="4FE4S_WBL"/>
    <property type="match status" value="1"/>
</dbReference>
<evidence type="ECO:0000256" key="10">
    <source>
        <dbReference type="ARBA" id="ARBA00023163"/>
    </source>
</evidence>
<protein>
    <recommendedName>
        <fullName evidence="11">Transcriptional regulator WhiB</fullName>
    </recommendedName>
</protein>
<keyword evidence="11" id="KW-0963">Cytoplasm</keyword>
<dbReference type="InterPro" id="IPR003482">
    <property type="entry name" value="Whib"/>
</dbReference>
<dbReference type="GO" id="GO:0045892">
    <property type="term" value="P:negative regulation of DNA-templated transcription"/>
    <property type="evidence" value="ECO:0007669"/>
    <property type="project" value="TreeGrafter"/>
</dbReference>
<evidence type="ECO:0000256" key="9">
    <source>
        <dbReference type="ARBA" id="ARBA00023157"/>
    </source>
</evidence>
<feature type="compositionally biased region" description="Low complexity" evidence="12">
    <location>
        <begin position="96"/>
        <end position="107"/>
    </location>
</feature>
<evidence type="ECO:0000256" key="3">
    <source>
        <dbReference type="ARBA" id="ARBA00022485"/>
    </source>
</evidence>
<feature type="binding site" evidence="11">
    <location>
        <position position="54"/>
    </location>
    <ligand>
        <name>[4Fe-4S] cluster</name>
        <dbReference type="ChEBI" id="CHEBI:49883"/>
    </ligand>
</feature>
<evidence type="ECO:0000256" key="1">
    <source>
        <dbReference type="ARBA" id="ARBA00004496"/>
    </source>
</evidence>
<feature type="domain" description="4Fe-4S Wbl-type" evidence="13">
    <location>
        <begin position="21"/>
        <end position="78"/>
    </location>
</feature>
<dbReference type="HAMAP" id="MF_01479">
    <property type="entry name" value="WhiB"/>
    <property type="match status" value="1"/>
</dbReference>
<accession>A0A255GG96</accession>
<dbReference type="Proteomes" id="UP000215896">
    <property type="component" value="Unassembled WGS sequence"/>
</dbReference>
<keyword evidence="7 11" id="KW-0805">Transcription regulation</keyword>